<evidence type="ECO:0000313" key="1">
    <source>
        <dbReference type="EMBL" id="MBI3127588.1"/>
    </source>
</evidence>
<dbReference type="AlphaFoldDB" id="A0A932MNB6"/>
<proteinExistence type="predicted"/>
<comment type="caution">
    <text evidence="1">The sequence shown here is derived from an EMBL/GenBank/DDBJ whole genome shotgun (WGS) entry which is preliminary data.</text>
</comment>
<reference evidence="1" key="1">
    <citation type="submission" date="2020-07" db="EMBL/GenBank/DDBJ databases">
        <title>Huge and variable diversity of episymbiotic CPR bacteria and DPANN archaea in groundwater ecosystems.</title>
        <authorList>
            <person name="He C.Y."/>
            <person name="Keren R."/>
            <person name="Whittaker M."/>
            <person name="Farag I.F."/>
            <person name="Doudna J."/>
            <person name="Cate J.H.D."/>
            <person name="Banfield J.F."/>
        </authorList>
    </citation>
    <scope>NUCLEOTIDE SEQUENCE</scope>
    <source>
        <strain evidence="1">NC_groundwater_763_Ag_S-0.2um_68_21</strain>
    </source>
</reference>
<protein>
    <recommendedName>
        <fullName evidence="3">DUF488 family protein</fullName>
    </recommendedName>
</protein>
<organism evidence="1 2">
    <name type="scientific">Tectimicrobiota bacterium</name>
    <dbReference type="NCBI Taxonomy" id="2528274"/>
    <lineage>
        <taxon>Bacteria</taxon>
        <taxon>Pseudomonadati</taxon>
        <taxon>Nitrospinota/Tectimicrobiota group</taxon>
        <taxon>Candidatus Tectimicrobiota</taxon>
    </lineage>
</organism>
<evidence type="ECO:0000313" key="2">
    <source>
        <dbReference type="Proteomes" id="UP000782312"/>
    </source>
</evidence>
<accession>A0A932MNB6</accession>
<dbReference type="Proteomes" id="UP000782312">
    <property type="component" value="Unassembled WGS sequence"/>
</dbReference>
<dbReference type="EMBL" id="JACPUR010000018">
    <property type="protein sequence ID" value="MBI3127588.1"/>
    <property type="molecule type" value="Genomic_DNA"/>
</dbReference>
<evidence type="ECO:0008006" key="3">
    <source>
        <dbReference type="Google" id="ProtNLM"/>
    </source>
</evidence>
<name>A0A932MNB6_UNCTE</name>
<sequence length="127" mass="14517">MKTASFFSYDGPGRISIARWAPRGQGGLPKYRPLQVSAAMMRMEPEPFRLAYARDVLSKLDPHQVWDELCALAQPHEPILLCWERPPIVWPSHWCHRRDVAEWLESGLGVEIPEIAAPEPPKEQIHA</sequence>
<gene>
    <name evidence="1" type="ORF">HYZ11_08300</name>
</gene>